<evidence type="ECO:0000313" key="2">
    <source>
        <dbReference type="EMBL" id="ACK66392.1"/>
    </source>
</evidence>
<keyword evidence="1" id="KW-0472">Membrane</keyword>
<gene>
    <name evidence="2" type="ordered locus">PCC8801_2381</name>
</gene>
<name>B7K2J9_RIPO1</name>
<proteinExistence type="predicted"/>
<evidence type="ECO:0000313" key="3">
    <source>
        <dbReference type="Proteomes" id="UP000008204"/>
    </source>
</evidence>
<protein>
    <recommendedName>
        <fullName evidence="4">Transmembrane protein</fullName>
    </recommendedName>
</protein>
<dbReference type="OrthoDB" id="532621at2"/>
<dbReference type="STRING" id="41431.PCC8801_2381"/>
<dbReference type="Proteomes" id="UP000008204">
    <property type="component" value="Chromosome"/>
</dbReference>
<keyword evidence="1" id="KW-1133">Transmembrane helix</keyword>
<keyword evidence="3" id="KW-1185">Reference proteome</keyword>
<evidence type="ECO:0000256" key="1">
    <source>
        <dbReference type="SAM" id="Phobius"/>
    </source>
</evidence>
<dbReference type="KEGG" id="cyp:PCC8801_2381"/>
<reference evidence="3" key="1">
    <citation type="journal article" date="2011" name="MBio">
        <title>Novel metabolic attributes of the genus Cyanothece, comprising a group of unicellular nitrogen-fixing Cyanobacteria.</title>
        <authorList>
            <person name="Bandyopadhyay A."/>
            <person name="Elvitigala T."/>
            <person name="Welsh E."/>
            <person name="Stockel J."/>
            <person name="Liberton M."/>
            <person name="Min H."/>
            <person name="Sherman L.A."/>
            <person name="Pakrasi H.B."/>
        </authorList>
    </citation>
    <scope>NUCLEOTIDE SEQUENCE [LARGE SCALE GENOMIC DNA]</scope>
    <source>
        <strain evidence="3">PCC 8801</strain>
    </source>
</reference>
<accession>B7K2J9</accession>
<dbReference type="eggNOG" id="ENOG5032UP9">
    <property type="taxonomic scope" value="Bacteria"/>
</dbReference>
<evidence type="ECO:0008006" key="4">
    <source>
        <dbReference type="Google" id="ProtNLM"/>
    </source>
</evidence>
<feature type="transmembrane region" description="Helical" evidence="1">
    <location>
        <begin position="101"/>
        <end position="122"/>
    </location>
</feature>
<organism evidence="2 3">
    <name type="scientific">Rippkaea orientalis (strain PCC 8801 / RF-1)</name>
    <name type="common">Cyanothece sp. (strain PCC 8801)</name>
    <dbReference type="NCBI Taxonomy" id="41431"/>
    <lineage>
        <taxon>Bacteria</taxon>
        <taxon>Bacillati</taxon>
        <taxon>Cyanobacteriota</taxon>
        <taxon>Cyanophyceae</taxon>
        <taxon>Oscillatoriophycideae</taxon>
        <taxon>Chroococcales</taxon>
        <taxon>Aphanothecaceae</taxon>
        <taxon>Rippkaea</taxon>
        <taxon>Rippkaea orientalis</taxon>
    </lineage>
</organism>
<sequence length="138" mass="15742">MEVRQERETRNLALDYAFGVSILGLIPISDLLTLKLLIAIILIIKMLWHLGVKWKFVKGQDILAIAGYWFSWLGAFGMAFMAWLTFLGIGLFVPYVSSFRLAAALFTLTWMLGQSTNQFYAIGQQKLMMRKQLDESEA</sequence>
<dbReference type="RefSeq" id="WP_012595660.1">
    <property type="nucleotide sequence ID" value="NC_011726.1"/>
</dbReference>
<dbReference type="EMBL" id="CP001287">
    <property type="protein sequence ID" value="ACK66392.1"/>
    <property type="molecule type" value="Genomic_DNA"/>
</dbReference>
<dbReference type="HOGENOM" id="CLU_143558_0_0_3"/>
<keyword evidence="1" id="KW-0812">Transmembrane</keyword>
<dbReference type="AlphaFoldDB" id="B7K2J9"/>
<feature type="transmembrane region" description="Helical" evidence="1">
    <location>
        <begin position="62"/>
        <end position="95"/>
    </location>
</feature>